<keyword evidence="7" id="KW-1185">Reference proteome</keyword>
<gene>
    <name evidence="6" type="ORF">EEB11_18585</name>
</gene>
<dbReference type="RefSeq" id="WP_135433954.1">
    <property type="nucleotide sequence ID" value="NZ_RPEM01000025.1"/>
</dbReference>
<dbReference type="PROSITE" id="PS50931">
    <property type="entry name" value="HTH_LYSR"/>
    <property type="match status" value="1"/>
</dbReference>
<dbReference type="InterPro" id="IPR050950">
    <property type="entry name" value="HTH-type_LysR_regulators"/>
</dbReference>
<dbReference type="Gene3D" id="1.10.10.10">
    <property type="entry name" value="Winged helix-like DNA-binding domain superfamily/Winged helix DNA-binding domain"/>
    <property type="match status" value="1"/>
</dbReference>
<keyword evidence="3" id="KW-0238">DNA-binding</keyword>
<comment type="similarity">
    <text evidence="1">Belongs to the LysR transcriptional regulatory family.</text>
</comment>
<accession>A0ABY2KHW0</accession>
<proteinExistence type="inferred from homology"/>
<feature type="domain" description="HTH lysR-type" evidence="5">
    <location>
        <begin position="5"/>
        <end position="62"/>
    </location>
</feature>
<dbReference type="Proteomes" id="UP000297741">
    <property type="component" value="Unassembled WGS sequence"/>
</dbReference>
<dbReference type="CDD" id="cd05466">
    <property type="entry name" value="PBP2_LTTR_substrate"/>
    <property type="match status" value="1"/>
</dbReference>
<comment type="caution">
    <text evidence="6">The sequence shown here is derived from an EMBL/GenBank/DDBJ whole genome shotgun (WGS) entry which is preliminary data.</text>
</comment>
<evidence type="ECO:0000256" key="1">
    <source>
        <dbReference type="ARBA" id="ARBA00009437"/>
    </source>
</evidence>
<dbReference type="SUPFAM" id="SSF53850">
    <property type="entry name" value="Periplasmic binding protein-like II"/>
    <property type="match status" value="1"/>
</dbReference>
<organism evidence="6 7">
    <name type="scientific">Pseudotabrizicola sediminis</name>
    <dbReference type="NCBI Taxonomy" id="2486418"/>
    <lineage>
        <taxon>Bacteria</taxon>
        <taxon>Pseudomonadati</taxon>
        <taxon>Pseudomonadota</taxon>
        <taxon>Alphaproteobacteria</taxon>
        <taxon>Rhodobacterales</taxon>
        <taxon>Paracoccaceae</taxon>
        <taxon>Pseudotabrizicola</taxon>
    </lineage>
</organism>
<dbReference type="PANTHER" id="PTHR30419">
    <property type="entry name" value="HTH-TYPE TRANSCRIPTIONAL REGULATOR YBHD"/>
    <property type="match status" value="1"/>
</dbReference>
<dbReference type="SUPFAM" id="SSF46785">
    <property type="entry name" value="Winged helix' DNA-binding domain"/>
    <property type="match status" value="1"/>
</dbReference>
<dbReference type="EMBL" id="RPEM01000025">
    <property type="protein sequence ID" value="TGD41438.1"/>
    <property type="molecule type" value="Genomic_DNA"/>
</dbReference>
<evidence type="ECO:0000256" key="2">
    <source>
        <dbReference type="ARBA" id="ARBA00023015"/>
    </source>
</evidence>
<reference evidence="6 7" key="1">
    <citation type="submission" date="2018-11" db="EMBL/GenBank/DDBJ databases">
        <title>Tabrizicola sp. isolated from sediment of alpine lake.</title>
        <authorList>
            <person name="Liu Z."/>
        </authorList>
    </citation>
    <scope>NUCLEOTIDE SEQUENCE [LARGE SCALE GENOMIC DNA]</scope>
    <source>
        <strain evidence="6 7">DRYC-M-16</strain>
    </source>
</reference>
<keyword evidence="2" id="KW-0805">Transcription regulation</keyword>
<dbReference type="PANTHER" id="PTHR30419:SF8">
    <property type="entry name" value="NITROGEN ASSIMILATION TRANSCRIPTIONAL ACTIVATOR-RELATED"/>
    <property type="match status" value="1"/>
</dbReference>
<dbReference type="InterPro" id="IPR036390">
    <property type="entry name" value="WH_DNA-bd_sf"/>
</dbReference>
<keyword evidence="4" id="KW-0804">Transcription</keyword>
<dbReference type="InterPro" id="IPR005119">
    <property type="entry name" value="LysR_subst-bd"/>
</dbReference>
<dbReference type="InterPro" id="IPR000847">
    <property type="entry name" value="LysR_HTH_N"/>
</dbReference>
<evidence type="ECO:0000313" key="7">
    <source>
        <dbReference type="Proteomes" id="UP000297741"/>
    </source>
</evidence>
<protein>
    <submittedName>
        <fullName evidence="6">LysR family transcriptional regulator</fullName>
    </submittedName>
</protein>
<evidence type="ECO:0000256" key="4">
    <source>
        <dbReference type="ARBA" id="ARBA00023163"/>
    </source>
</evidence>
<dbReference type="Pfam" id="PF03466">
    <property type="entry name" value="LysR_substrate"/>
    <property type="match status" value="1"/>
</dbReference>
<evidence type="ECO:0000313" key="6">
    <source>
        <dbReference type="EMBL" id="TGD41438.1"/>
    </source>
</evidence>
<evidence type="ECO:0000256" key="3">
    <source>
        <dbReference type="ARBA" id="ARBA00023125"/>
    </source>
</evidence>
<dbReference type="PRINTS" id="PR00039">
    <property type="entry name" value="HTHLYSR"/>
</dbReference>
<dbReference type="Pfam" id="PF00126">
    <property type="entry name" value="HTH_1"/>
    <property type="match status" value="1"/>
</dbReference>
<dbReference type="InterPro" id="IPR036388">
    <property type="entry name" value="WH-like_DNA-bd_sf"/>
</dbReference>
<sequence length="304" mass="33384">MAHPLLSRRLLHFLTVFELGNIKHAAENLGISQPALSMSLRHLEDDLGAELFVRQARGVSPTAAGEVLYRYANSMRNSTRLAEEEIAAIGSGMITHLRLGAGVAWTTTIMPDVLIELRARFPGMPIDMIAGVGDQLAGQLLSGKIDVLLAAGSMPSLDSPDIAKDFITTLPMLAVADRHHPLSQRDCVSPEELVSAPWAGFYEDESFFNRAQHYMALRGLPAPRITLRTNSAAALTSLVRASELVLLLMPPLARSACSAGLSELRLAEPLWEMPINVYYRRMVGELRSVKAFRDLVSQSIRDFR</sequence>
<name>A0ABY2KHW0_9RHOB</name>
<dbReference type="Gene3D" id="3.40.190.290">
    <property type="match status" value="1"/>
</dbReference>
<evidence type="ECO:0000259" key="5">
    <source>
        <dbReference type="PROSITE" id="PS50931"/>
    </source>
</evidence>